<dbReference type="EMBL" id="MGAQ01000020">
    <property type="protein sequence ID" value="OGK50192.1"/>
    <property type="molecule type" value="Genomic_DNA"/>
</dbReference>
<keyword evidence="1" id="KW-0472">Membrane</keyword>
<feature type="transmembrane region" description="Helical" evidence="1">
    <location>
        <begin position="188"/>
        <end position="204"/>
    </location>
</feature>
<evidence type="ECO:0000313" key="2">
    <source>
        <dbReference type="EMBL" id="OGK50192.1"/>
    </source>
</evidence>
<accession>A0A1F7J3K1</accession>
<protein>
    <recommendedName>
        <fullName evidence="4">Glycosyltransferase RgtA/B/C/D-like domain-containing protein</fullName>
    </recommendedName>
</protein>
<feature type="transmembrane region" description="Helical" evidence="1">
    <location>
        <begin position="120"/>
        <end position="136"/>
    </location>
</feature>
<feature type="transmembrane region" description="Helical" evidence="1">
    <location>
        <begin position="342"/>
        <end position="360"/>
    </location>
</feature>
<evidence type="ECO:0000313" key="3">
    <source>
        <dbReference type="Proteomes" id="UP000178558"/>
    </source>
</evidence>
<comment type="caution">
    <text evidence="2">The sequence shown here is derived from an EMBL/GenBank/DDBJ whole genome shotgun (WGS) entry which is preliminary data.</text>
</comment>
<proteinExistence type="predicted"/>
<evidence type="ECO:0000256" key="1">
    <source>
        <dbReference type="SAM" id="Phobius"/>
    </source>
</evidence>
<gene>
    <name evidence="2" type="ORF">A3B50_00190</name>
</gene>
<organism evidence="2 3">
    <name type="scientific">Candidatus Roizmanbacteria bacterium RIFCSPLOWO2_01_FULL_40_42</name>
    <dbReference type="NCBI Taxonomy" id="1802066"/>
    <lineage>
        <taxon>Bacteria</taxon>
        <taxon>Candidatus Roizmaniibacteriota</taxon>
    </lineage>
</organism>
<feature type="transmembrane region" description="Helical" evidence="1">
    <location>
        <begin position="94"/>
        <end position="113"/>
    </location>
</feature>
<dbReference type="Proteomes" id="UP000178558">
    <property type="component" value="Unassembled WGS sequence"/>
</dbReference>
<keyword evidence="1" id="KW-0812">Transmembrane</keyword>
<feature type="transmembrane region" description="Helical" evidence="1">
    <location>
        <begin position="312"/>
        <end position="330"/>
    </location>
</feature>
<feature type="transmembrane region" description="Helical" evidence="1">
    <location>
        <begin position="216"/>
        <end position="233"/>
    </location>
</feature>
<keyword evidence="1" id="KW-1133">Transmembrane helix</keyword>
<feature type="transmembrane region" description="Helical" evidence="1">
    <location>
        <begin position="12"/>
        <end position="28"/>
    </location>
</feature>
<reference evidence="2 3" key="1">
    <citation type="journal article" date="2016" name="Nat. Commun.">
        <title>Thousands of microbial genomes shed light on interconnected biogeochemical processes in an aquifer system.</title>
        <authorList>
            <person name="Anantharaman K."/>
            <person name="Brown C.T."/>
            <person name="Hug L.A."/>
            <person name="Sharon I."/>
            <person name="Castelle C.J."/>
            <person name="Probst A.J."/>
            <person name="Thomas B.C."/>
            <person name="Singh A."/>
            <person name="Wilkins M.J."/>
            <person name="Karaoz U."/>
            <person name="Brodie E.L."/>
            <person name="Williams K.H."/>
            <person name="Hubbard S.S."/>
            <person name="Banfield J.F."/>
        </authorList>
    </citation>
    <scope>NUCLEOTIDE SEQUENCE [LARGE SCALE GENOMIC DNA]</scope>
</reference>
<sequence>MYSMKNLAKTGYIICLFLILALFCYFRVKPVYFQTVPYTFDQGRDFLKTQEIVIDKQPALLGPTTGIPGVNHGVWWYYFLTIPFFVTNGNPMGFYYFILLLALAQLVLFTVFLKKEFGKIASLVFAALVALGPYFIKTSIFAINSVLAPPALLAFLYFYYKYTVKKDLRILFLVGFSLSMVFEAEVAFGLFLYPSFFLAILILKRLKDFLGTKKRFLYFVSGLLLPIAPRILFELKSGFSQTQLVLKYFNETSVQASKTYSEVFWERFHLLKDFFLQSFPGQIQFLMWSTLCLIIIGIFFSFSNLKKLRKEFFLFTLILFVGLFVLSLLYKTVFWQNYFEGLPYFFVVFSALSVSALLRSQKTVLKIIVYVYVVVLILSLGTTFAQELQNKESPKLEGLREHMEVSKIIYADSKNDELCIKVYTPPIIPHTYRYLFAYFERIGKPKVKEAFINDSCYLILEKDNCKFLPIEVNEMRECKSRQDRWKAIHVPKGSKLLKEIKPNDHVLIEKWRGKELP</sequence>
<feature type="transmembrane region" description="Helical" evidence="1">
    <location>
        <begin position="285"/>
        <end position="305"/>
    </location>
</feature>
<dbReference type="AlphaFoldDB" id="A0A1F7J3K1"/>
<name>A0A1F7J3K1_9BACT</name>
<evidence type="ECO:0008006" key="4">
    <source>
        <dbReference type="Google" id="ProtNLM"/>
    </source>
</evidence>
<feature type="transmembrane region" description="Helical" evidence="1">
    <location>
        <begin position="367"/>
        <end position="385"/>
    </location>
</feature>